<dbReference type="STRING" id="37001.A0A1A9X1H2"/>
<dbReference type="PANTHER" id="PTHR44675:SF1">
    <property type="entry name" value="P21-ACTIVATED PROTEIN KINASE-INTERACTING PROTEIN 1"/>
    <property type="match status" value="1"/>
</dbReference>
<evidence type="ECO:0000313" key="4">
    <source>
        <dbReference type="Proteomes" id="UP000091820"/>
    </source>
</evidence>
<feature type="compositionally biased region" description="Basic and acidic residues" evidence="2">
    <location>
        <begin position="431"/>
        <end position="449"/>
    </location>
</feature>
<sequence>MSSSSYKTRNLEIIIGTYEEFLLGYKVELKDNKEVLVQSFADKSHSGSIRCVAVHKQWIATGGSDDRIFIYDMSNRSQTQILLCHEGSVNALTFTPDGTHLLSVADDGRFIATRLKTWLSEASWKKAHSGLPVTHVSCHPSGKLALSLGSDMVMRTWNLVKGRVAYKTNLKSHNSLGRQPDCLTWSSSGDYFTLSGPRVVEIWSIKTASVLHSYNTKSRPICICWIAAEACVVGLEDGNILWLSLNKDEEGQKFELIAHNARVKAIHSFKDYIVTASSSGEIKLWLIDETQTQSKSKLIELAATNIGCRPTCINILDLEQFGKDYSISSASDESNKQTKPINIVKKSFPKVVVTVEYDTDTKQEIHKKSIKKPSNDDDDSNKSDEFEDDNKKEEKCFEEESNKEMMNYADTDTEDEDGDVDSMYSKNKRSSLHDTLENKKHKLDISKSEKIRKKKSKICRDRKQNILHSKVKKQN</sequence>
<organism evidence="3 4">
    <name type="scientific">Glossina brevipalpis</name>
    <dbReference type="NCBI Taxonomy" id="37001"/>
    <lineage>
        <taxon>Eukaryota</taxon>
        <taxon>Metazoa</taxon>
        <taxon>Ecdysozoa</taxon>
        <taxon>Arthropoda</taxon>
        <taxon>Hexapoda</taxon>
        <taxon>Insecta</taxon>
        <taxon>Pterygota</taxon>
        <taxon>Neoptera</taxon>
        <taxon>Endopterygota</taxon>
        <taxon>Diptera</taxon>
        <taxon>Brachycera</taxon>
        <taxon>Muscomorpha</taxon>
        <taxon>Hippoboscoidea</taxon>
        <taxon>Glossinidae</taxon>
        <taxon>Glossina</taxon>
    </lineage>
</organism>
<feature type="compositionally biased region" description="Acidic residues" evidence="2">
    <location>
        <begin position="411"/>
        <end position="420"/>
    </location>
</feature>
<dbReference type="Gene3D" id="2.130.10.10">
    <property type="entry name" value="YVTN repeat-like/Quinoprotein amine dehydrogenase"/>
    <property type="match status" value="2"/>
</dbReference>
<evidence type="ECO:0000256" key="2">
    <source>
        <dbReference type="SAM" id="MobiDB-lite"/>
    </source>
</evidence>
<evidence type="ECO:0000256" key="1">
    <source>
        <dbReference type="ARBA" id="ARBA00045213"/>
    </source>
</evidence>
<comment type="function">
    <text evidence="1">Negatively regulates the PAK1 kinase. PAK1 is a member of the PAK kinase family, which has been shown to play a positive role in the regulation of signaling pathways involving MAPK8 and RELA. PAK1 exists as an inactive homodimer, which is activated by binding of small GTPases such as CDC42 to an N-terminal regulatory domain. PAK1IP1 also binds to the N-terminus of PAK1, and inhibits the specific activation of PAK1 by CDC42. May be involved in ribosomal large subunit assembly.</text>
</comment>
<feature type="region of interest" description="Disordered" evidence="2">
    <location>
        <begin position="363"/>
        <end position="475"/>
    </location>
</feature>
<dbReference type="Pfam" id="PF00400">
    <property type="entry name" value="WD40"/>
    <property type="match status" value="3"/>
</dbReference>
<dbReference type="InterPro" id="IPR036322">
    <property type="entry name" value="WD40_repeat_dom_sf"/>
</dbReference>
<name>A0A1A9X1H2_9MUSC</name>
<dbReference type="InterPro" id="IPR001680">
    <property type="entry name" value="WD40_rpt"/>
</dbReference>
<dbReference type="Proteomes" id="UP000091820">
    <property type="component" value="Unassembled WGS sequence"/>
</dbReference>
<dbReference type="AlphaFoldDB" id="A0A1A9X1H2"/>
<feature type="compositionally biased region" description="Basic and acidic residues" evidence="2">
    <location>
        <begin position="380"/>
        <end position="403"/>
    </location>
</feature>
<dbReference type="VEuPathDB" id="VectorBase:GBRI040698"/>
<keyword evidence="4" id="KW-1185">Reference proteome</keyword>
<dbReference type="SMART" id="SM00320">
    <property type="entry name" value="WD40"/>
    <property type="match status" value="5"/>
</dbReference>
<reference evidence="3" key="2">
    <citation type="submission" date="2020-05" db="UniProtKB">
        <authorList>
            <consortium name="EnsemblMetazoa"/>
        </authorList>
    </citation>
    <scope>IDENTIFICATION</scope>
    <source>
        <strain evidence="3">IAEA</strain>
    </source>
</reference>
<dbReference type="PANTHER" id="PTHR44675">
    <property type="entry name" value="PAK1 INTERACTING PROTEIN 1"/>
    <property type="match status" value="1"/>
</dbReference>
<dbReference type="SUPFAM" id="SSF50978">
    <property type="entry name" value="WD40 repeat-like"/>
    <property type="match status" value="1"/>
</dbReference>
<dbReference type="EnsemblMetazoa" id="GBRI040698-RA">
    <property type="protein sequence ID" value="GBRI040698-PA"/>
    <property type="gene ID" value="GBRI040698"/>
</dbReference>
<evidence type="ECO:0000313" key="3">
    <source>
        <dbReference type="EnsemblMetazoa" id="GBRI040698-PA"/>
    </source>
</evidence>
<accession>A0A1A9X1H2</accession>
<dbReference type="InterPro" id="IPR015943">
    <property type="entry name" value="WD40/YVTN_repeat-like_dom_sf"/>
</dbReference>
<reference evidence="4" key="1">
    <citation type="submission" date="2014-03" db="EMBL/GenBank/DDBJ databases">
        <authorList>
            <person name="Aksoy S."/>
            <person name="Warren W."/>
            <person name="Wilson R.K."/>
        </authorList>
    </citation>
    <scope>NUCLEOTIDE SEQUENCE [LARGE SCALE GENOMIC DNA]</scope>
    <source>
        <strain evidence="4">IAEA</strain>
    </source>
</reference>
<protein>
    <submittedName>
        <fullName evidence="3">WD_REPEATS_REGION domain-containing protein</fullName>
    </submittedName>
</protein>
<proteinExistence type="predicted"/>
<dbReference type="InterPro" id="IPR051959">
    <property type="entry name" value="PAK1-Kinase_Regulator"/>
</dbReference>